<dbReference type="EMBL" id="QBKQ01000002">
    <property type="protein sequence ID" value="PTX43757.1"/>
    <property type="molecule type" value="Genomic_DNA"/>
</dbReference>
<feature type="transmembrane region" description="Helical" evidence="1">
    <location>
        <begin position="53"/>
        <end position="72"/>
    </location>
</feature>
<dbReference type="Proteomes" id="UP000244174">
    <property type="component" value="Unassembled WGS sequence"/>
</dbReference>
<feature type="transmembrane region" description="Helical" evidence="1">
    <location>
        <begin position="78"/>
        <end position="97"/>
    </location>
</feature>
<evidence type="ECO:0000313" key="3">
    <source>
        <dbReference type="Proteomes" id="UP000244174"/>
    </source>
</evidence>
<keyword evidence="3" id="KW-1185">Reference proteome</keyword>
<accession>A0A2T6AIY4</accession>
<organism evidence="2 3">
    <name type="scientific">Christiangramia gaetbulicola</name>
    <dbReference type="NCBI Taxonomy" id="703340"/>
    <lineage>
        <taxon>Bacteria</taxon>
        <taxon>Pseudomonadati</taxon>
        <taxon>Bacteroidota</taxon>
        <taxon>Flavobacteriia</taxon>
        <taxon>Flavobacteriales</taxon>
        <taxon>Flavobacteriaceae</taxon>
        <taxon>Christiangramia</taxon>
    </lineage>
</organism>
<evidence type="ECO:0000313" key="2">
    <source>
        <dbReference type="EMBL" id="PTX43757.1"/>
    </source>
</evidence>
<gene>
    <name evidence="2" type="ORF">C8P64_2290</name>
</gene>
<feature type="transmembrane region" description="Helical" evidence="1">
    <location>
        <begin position="201"/>
        <end position="219"/>
    </location>
</feature>
<proteinExistence type="predicted"/>
<keyword evidence="1" id="KW-0812">Transmembrane</keyword>
<evidence type="ECO:0000256" key="1">
    <source>
        <dbReference type="SAM" id="Phobius"/>
    </source>
</evidence>
<keyword evidence="1" id="KW-1133">Transmembrane helix</keyword>
<feature type="transmembrane region" description="Helical" evidence="1">
    <location>
        <begin position="29"/>
        <end position="46"/>
    </location>
</feature>
<comment type="caution">
    <text evidence="2">The sequence shown here is derived from an EMBL/GenBank/DDBJ whole genome shotgun (WGS) entry which is preliminary data.</text>
</comment>
<feature type="transmembrane region" description="Helical" evidence="1">
    <location>
        <begin position="109"/>
        <end position="126"/>
    </location>
</feature>
<dbReference type="RefSeq" id="WP_108172160.1">
    <property type="nucleotide sequence ID" value="NZ_QBKQ01000002.1"/>
</dbReference>
<feature type="transmembrane region" description="Helical" evidence="1">
    <location>
        <begin position="7"/>
        <end position="23"/>
    </location>
</feature>
<evidence type="ECO:0008006" key="4">
    <source>
        <dbReference type="Google" id="ProtNLM"/>
    </source>
</evidence>
<feature type="transmembrane region" description="Helical" evidence="1">
    <location>
        <begin position="146"/>
        <end position="165"/>
    </location>
</feature>
<feature type="transmembrane region" description="Helical" evidence="1">
    <location>
        <begin position="172"/>
        <end position="195"/>
    </location>
</feature>
<name>A0A2T6AIY4_9FLAO</name>
<dbReference type="AlphaFoldDB" id="A0A2T6AIY4"/>
<sequence length="232" mass="27388">MKYSRLYILACIPMLILILFAVLSKTDWLLVIGEFTTYLILLKGFSRRLNFSNLNILCFLGLNMVATLFKFYQDVDMIFSAIMFFQMVSYIFLGREALKYTQREAGNKFMLLFFFLMLGVNSYFVSEHFQELEHKIVSLVEFVFYSMYYIVLFVLAIVCLIYYLNSYSRKSVFFVTLVMTILIADILRDMALYYLPDTSVLLLQNFLKFCGIIMAYQFFATEEKKLKLINLI</sequence>
<reference evidence="2 3" key="1">
    <citation type="submission" date="2018-04" db="EMBL/GenBank/DDBJ databases">
        <title>Genomic Encyclopedia of Archaeal and Bacterial Type Strains, Phase II (KMG-II): from individual species to whole genera.</title>
        <authorList>
            <person name="Goeker M."/>
        </authorList>
    </citation>
    <scope>NUCLEOTIDE SEQUENCE [LARGE SCALE GENOMIC DNA]</scope>
    <source>
        <strain evidence="2 3">DSM 23082</strain>
    </source>
</reference>
<dbReference type="OrthoDB" id="1454605at2"/>
<keyword evidence="1" id="KW-0472">Membrane</keyword>
<protein>
    <recommendedName>
        <fullName evidence="4">YhhN-like protein</fullName>
    </recommendedName>
</protein>